<keyword evidence="4" id="KW-0808">Transferase</keyword>
<name>A0A8S3SUH6_MYTED</name>
<sequence>MAKASNYRVTYRQDINLLLSSGSKIQVKSVTIGRKYESKGNNLNILTIHDVNGNDSGIYTCRVDNEKDINESEEIAQRRVEILKMGKASNYLVTYHQDINLLLSWFKGADELSNNGMKYESKGNKPNTLIIHDVKISDSGTYTCRVDTGKGRNESEGITVIYSLPVINVKENIIEILENRKSIQLSCEVCSESELISIKWFKGFDEITGNNRNKQKYEMKGNTTKILIIRDVRADDTGTYKCRVENKKDTVKVKT</sequence>
<keyword evidence="2" id="KW-1015">Disulfide bond</keyword>
<dbReference type="GO" id="GO:0030424">
    <property type="term" value="C:axon"/>
    <property type="evidence" value="ECO:0007669"/>
    <property type="project" value="TreeGrafter"/>
</dbReference>
<reference evidence="4" key="1">
    <citation type="submission" date="2021-03" db="EMBL/GenBank/DDBJ databases">
        <authorList>
            <person name="Bekaert M."/>
        </authorList>
    </citation>
    <scope>NUCLEOTIDE SEQUENCE</scope>
</reference>
<feature type="domain" description="Ig-like" evidence="3">
    <location>
        <begin position="165"/>
        <end position="254"/>
    </location>
</feature>
<dbReference type="AlphaFoldDB" id="A0A8S3SUH6"/>
<evidence type="ECO:0000313" key="4">
    <source>
        <dbReference type="EMBL" id="CAG2224604.1"/>
    </source>
</evidence>
<dbReference type="InterPro" id="IPR003598">
    <property type="entry name" value="Ig_sub2"/>
</dbReference>
<evidence type="ECO:0000256" key="2">
    <source>
        <dbReference type="ARBA" id="ARBA00023157"/>
    </source>
</evidence>
<dbReference type="InterPro" id="IPR013098">
    <property type="entry name" value="Ig_I-set"/>
</dbReference>
<dbReference type="CDD" id="cd00096">
    <property type="entry name" value="Ig"/>
    <property type="match status" value="2"/>
</dbReference>
<evidence type="ECO:0000256" key="1">
    <source>
        <dbReference type="ARBA" id="ARBA00022729"/>
    </source>
</evidence>
<dbReference type="InterPro" id="IPR013783">
    <property type="entry name" value="Ig-like_fold"/>
</dbReference>
<keyword evidence="5" id="KW-1185">Reference proteome</keyword>
<dbReference type="GO" id="GO:0004674">
    <property type="term" value="F:protein serine/threonine kinase activity"/>
    <property type="evidence" value="ECO:0007669"/>
    <property type="project" value="UniProtKB-EC"/>
</dbReference>
<dbReference type="InterPro" id="IPR050958">
    <property type="entry name" value="Cell_Adh-Cytoskel_Orgn"/>
</dbReference>
<dbReference type="SMART" id="SM00409">
    <property type="entry name" value="IG"/>
    <property type="match status" value="3"/>
</dbReference>
<dbReference type="GO" id="GO:0043025">
    <property type="term" value="C:neuronal cell body"/>
    <property type="evidence" value="ECO:0007669"/>
    <property type="project" value="TreeGrafter"/>
</dbReference>
<dbReference type="EMBL" id="CAJPWZ010001808">
    <property type="protein sequence ID" value="CAG2224604.1"/>
    <property type="molecule type" value="Genomic_DNA"/>
</dbReference>
<feature type="domain" description="Ig-like" evidence="3">
    <location>
        <begin position="53"/>
        <end position="159"/>
    </location>
</feature>
<dbReference type="PANTHER" id="PTHR45080:SF8">
    <property type="entry name" value="IG-LIKE DOMAIN-CONTAINING PROTEIN"/>
    <property type="match status" value="1"/>
</dbReference>
<evidence type="ECO:0000259" key="3">
    <source>
        <dbReference type="PROSITE" id="PS50835"/>
    </source>
</evidence>
<dbReference type="Proteomes" id="UP000683360">
    <property type="component" value="Unassembled WGS sequence"/>
</dbReference>
<dbReference type="InterPro" id="IPR003599">
    <property type="entry name" value="Ig_sub"/>
</dbReference>
<dbReference type="GO" id="GO:0008046">
    <property type="term" value="F:axon guidance receptor activity"/>
    <property type="evidence" value="ECO:0007669"/>
    <property type="project" value="TreeGrafter"/>
</dbReference>
<dbReference type="GO" id="GO:0050808">
    <property type="term" value="P:synapse organization"/>
    <property type="evidence" value="ECO:0007669"/>
    <property type="project" value="TreeGrafter"/>
</dbReference>
<organism evidence="4 5">
    <name type="scientific">Mytilus edulis</name>
    <name type="common">Blue mussel</name>
    <dbReference type="NCBI Taxonomy" id="6550"/>
    <lineage>
        <taxon>Eukaryota</taxon>
        <taxon>Metazoa</taxon>
        <taxon>Spiralia</taxon>
        <taxon>Lophotrochozoa</taxon>
        <taxon>Mollusca</taxon>
        <taxon>Bivalvia</taxon>
        <taxon>Autobranchia</taxon>
        <taxon>Pteriomorphia</taxon>
        <taxon>Mytilida</taxon>
        <taxon>Mytiloidea</taxon>
        <taxon>Mytilidae</taxon>
        <taxon>Mytilinae</taxon>
        <taxon>Mytilus</taxon>
    </lineage>
</organism>
<protein>
    <submittedName>
        <fullName evidence="4">TTN</fullName>
        <ecNumber evidence="4">2.7.11.1</ecNumber>
    </submittedName>
</protein>
<dbReference type="PROSITE" id="PS50835">
    <property type="entry name" value="IG_LIKE"/>
    <property type="match status" value="2"/>
</dbReference>
<dbReference type="GO" id="GO:0007156">
    <property type="term" value="P:homophilic cell adhesion via plasma membrane adhesion molecules"/>
    <property type="evidence" value="ECO:0007669"/>
    <property type="project" value="TreeGrafter"/>
</dbReference>
<dbReference type="InterPro" id="IPR007110">
    <property type="entry name" value="Ig-like_dom"/>
</dbReference>
<keyword evidence="1" id="KW-0732">Signal</keyword>
<gene>
    <name evidence="4" type="ORF">MEDL_37779</name>
</gene>
<comment type="caution">
    <text evidence="4">The sequence shown here is derived from an EMBL/GenBank/DDBJ whole genome shotgun (WGS) entry which is preliminary data.</text>
</comment>
<dbReference type="Pfam" id="PF07679">
    <property type="entry name" value="I-set"/>
    <property type="match status" value="1"/>
</dbReference>
<dbReference type="InterPro" id="IPR036179">
    <property type="entry name" value="Ig-like_dom_sf"/>
</dbReference>
<dbReference type="EC" id="2.7.11.1" evidence="4"/>
<dbReference type="PANTHER" id="PTHR45080">
    <property type="entry name" value="CONTACTIN 5"/>
    <property type="match status" value="1"/>
</dbReference>
<accession>A0A8S3SUH6</accession>
<dbReference type="Pfam" id="PF13927">
    <property type="entry name" value="Ig_3"/>
    <property type="match status" value="1"/>
</dbReference>
<dbReference type="Gene3D" id="2.60.40.10">
    <property type="entry name" value="Immunoglobulins"/>
    <property type="match status" value="3"/>
</dbReference>
<dbReference type="SMART" id="SM00408">
    <property type="entry name" value="IGc2"/>
    <property type="match status" value="3"/>
</dbReference>
<evidence type="ECO:0000313" key="5">
    <source>
        <dbReference type="Proteomes" id="UP000683360"/>
    </source>
</evidence>
<proteinExistence type="predicted"/>
<dbReference type="GO" id="GO:0005886">
    <property type="term" value="C:plasma membrane"/>
    <property type="evidence" value="ECO:0007669"/>
    <property type="project" value="TreeGrafter"/>
</dbReference>
<dbReference type="SUPFAM" id="SSF48726">
    <property type="entry name" value="Immunoglobulin"/>
    <property type="match status" value="3"/>
</dbReference>
<dbReference type="OrthoDB" id="504170at2759"/>